<feature type="transmembrane region" description="Helical" evidence="2">
    <location>
        <begin position="355"/>
        <end position="374"/>
    </location>
</feature>
<evidence type="ECO:0000256" key="2">
    <source>
        <dbReference type="SAM" id="Phobius"/>
    </source>
</evidence>
<feature type="transmembrane region" description="Helical" evidence="2">
    <location>
        <begin position="308"/>
        <end position="325"/>
    </location>
</feature>
<dbReference type="InterPro" id="IPR049753">
    <property type="entry name" value="EPS_HpsL-like"/>
</dbReference>
<feature type="compositionally biased region" description="Basic and acidic residues" evidence="1">
    <location>
        <begin position="554"/>
        <end position="564"/>
    </location>
</feature>
<dbReference type="AlphaFoldDB" id="A0AAW9QLR5"/>
<name>A0AAW9QLR5_9CHRO</name>
<dbReference type="RefSeq" id="WP_332863547.1">
    <property type="nucleotide sequence ID" value="NZ_JBAFSM010000003.1"/>
</dbReference>
<dbReference type="InterPro" id="IPR051533">
    <property type="entry name" value="WaaL-like"/>
</dbReference>
<sequence>MARSSLDRPKKAIAKTKPSSRENTLDIKEKIALRKEARQKQQKLTGFIIFSVIFAIFVGIPVGLLAGIKSGIALALGVILGVFAFLYPRASLWTFVIYLPFNGTVTYWIGDGSALLQISKDIFYLPALIALVRECRQRKKPIFIPPKLKYLFLILVVFCVIGLFAVNLPFQLRPTCDSVQGLVRYENGQFVTWTPCRKGENFLQGLLGFKVLLGYIPLIFCTYYLIDNKRKLLSLGRILIVLAIICCILGIAQYWMLKTGHCQGTRGYVGDLLYKATLEARCLVGGALVYSPEVNMIRLPGTFVSPWHWGWFLVSNTVICYASAFSETSKTWRLAGIVGLVLVFINAVICGQRLAFISVPVLVVLLFVLTGQIAQLKRFLPVAIGLVLLLAIGFSFINPEFIQERYDSAVSRWQQSPPTAFIQEQFEVAVRNQQFTGILGWGLGSATSSARTFGDITFTESFHSKLIHELGFIGFSIYMAFISYVVFLAFKSSRSLKDPTLRGFASSYWVFLLVVAYLPYWYPLDTDPVGVYYWLFAGVIFRLPDIERQEKEARALAEPTEKPAKGTRLKSPRKGIALV</sequence>
<feature type="transmembrane region" description="Helical" evidence="2">
    <location>
        <begin position="44"/>
        <end position="64"/>
    </location>
</feature>
<feature type="transmembrane region" description="Helical" evidence="2">
    <location>
        <begin position="207"/>
        <end position="226"/>
    </location>
</feature>
<dbReference type="PANTHER" id="PTHR37422:SF13">
    <property type="entry name" value="LIPOPOLYSACCHARIDE BIOSYNTHESIS PROTEIN PA4999-RELATED"/>
    <property type="match status" value="1"/>
</dbReference>
<keyword evidence="2" id="KW-0812">Transmembrane</keyword>
<organism evidence="3 4">
    <name type="scientific">Pannus brasiliensis CCIBt3594</name>
    <dbReference type="NCBI Taxonomy" id="1427578"/>
    <lineage>
        <taxon>Bacteria</taxon>
        <taxon>Bacillati</taxon>
        <taxon>Cyanobacteriota</taxon>
        <taxon>Cyanophyceae</taxon>
        <taxon>Oscillatoriophycideae</taxon>
        <taxon>Chroococcales</taxon>
        <taxon>Microcystaceae</taxon>
        <taxon>Pannus</taxon>
    </lineage>
</organism>
<evidence type="ECO:0000313" key="3">
    <source>
        <dbReference type="EMBL" id="MEG3436099.1"/>
    </source>
</evidence>
<feature type="transmembrane region" description="Helical" evidence="2">
    <location>
        <begin position="238"/>
        <end position="257"/>
    </location>
</feature>
<evidence type="ECO:0000256" key="1">
    <source>
        <dbReference type="SAM" id="MobiDB-lite"/>
    </source>
</evidence>
<feature type="transmembrane region" description="Helical" evidence="2">
    <location>
        <begin position="152"/>
        <end position="170"/>
    </location>
</feature>
<protein>
    <submittedName>
        <fullName evidence="3">Hormogonium polysaccharide biosynthesis protein HpsL</fullName>
    </submittedName>
</protein>
<feature type="region of interest" description="Disordered" evidence="1">
    <location>
        <begin position="554"/>
        <end position="579"/>
    </location>
</feature>
<reference evidence="3 4" key="1">
    <citation type="submission" date="2024-01" db="EMBL/GenBank/DDBJ databases">
        <title>Genomic insights into the taxonomy and metabolism of the cyanobacterium Pannus brasiliensis CCIBt3594.</title>
        <authorList>
            <person name="Machado M."/>
            <person name="Botero N.B."/>
            <person name="Andreote A.P.D."/>
            <person name="Feitosa A.M.T."/>
            <person name="Popin R."/>
            <person name="Sivonen K."/>
            <person name="Fiore M.F."/>
        </authorList>
    </citation>
    <scope>NUCLEOTIDE SEQUENCE [LARGE SCALE GENOMIC DNA]</scope>
    <source>
        <strain evidence="3 4">CCIBt3594</strain>
    </source>
</reference>
<feature type="transmembrane region" description="Helical" evidence="2">
    <location>
        <begin position="502"/>
        <end position="522"/>
    </location>
</feature>
<keyword evidence="2" id="KW-0472">Membrane</keyword>
<comment type="caution">
    <text evidence="3">The sequence shown here is derived from an EMBL/GenBank/DDBJ whole genome shotgun (WGS) entry which is preliminary data.</text>
</comment>
<dbReference type="Proteomes" id="UP001328733">
    <property type="component" value="Unassembled WGS sequence"/>
</dbReference>
<feature type="region of interest" description="Disordered" evidence="1">
    <location>
        <begin position="1"/>
        <end position="21"/>
    </location>
</feature>
<gene>
    <name evidence="3" type="primary">hpsL</name>
    <name evidence="3" type="ORF">V0288_03125</name>
</gene>
<feature type="transmembrane region" description="Helical" evidence="2">
    <location>
        <begin position="379"/>
        <end position="397"/>
    </location>
</feature>
<evidence type="ECO:0000313" key="4">
    <source>
        <dbReference type="Proteomes" id="UP001328733"/>
    </source>
</evidence>
<feature type="compositionally biased region" description="Basic and acidic residues" evidence="1">
    <location>
        <begin position="1"/>
        <end position="10"/>
    </location>
</feature>
<feature type="transmembrane region" description="Helical" evidence="2">
    <location>
        <begin position="332"/>
        <end position="349"/>
    </location>
</feature>
<keyword evidence="4" id="KW-1185">Reference proteome</keyword>
<feature type="transmembrane region" description="Helical" evidence="2">
    <location>
        <begin position="470"/>
        <end position="490"/>
    </location>
</feature>
<feature type="transmembrane region" description="Helical" evidence="2">
    <location>
        <begin position="70"/>
        <end position="87"/>
    </location>
</feature>
<dbReference type="NCBIfam" id="NF038300">
    <property type="entry name" value="EPS_HpsL"/>
    <property type="match status" value="1"/>
</dbReference>
<dbReference type="PANTHER" id="PTHR37422">
    <property type="entry name" value="TEICHURONIC ACID BIOSYNTHESIS PROTEIN TUAE"/>
    <property type="match status" value="1"/>
</dbReference>
<proteinExistence type="predicted"/>
<accession>A0AAW9QLR5</accession>
<keyword evidence="2" id="KW-1133">Transmembrane helix</keyword>
<dbReference type="EMBL" id="JBAFSM010000003">
    <property type="protein sequence ID" value="MEG3436099.1"/>
    <property type="molecule type" value="Genomic_DNA"/>
</dbReference>